<dbReference type="GO" id="GO:0016150">
    <property type="term" value="F:translation release factor activity, codon nonspecific"/>
    <property type="evidence" value="ECO:0007669"/>
    <property type="project" value="TreeGrafter"/>
</dbReference>
<comment type="caution">
    <text evidence="3">The sequence shown here is derived from an EMBL/GenBank/DDBJ whole genome shotgun (WGS) entry which is preliminary data.</text>
</comment>
<dbReference type="EMBL" id="VXIS01000169">
    <property type="protein sequence ID" value="KAA8899245.1"/>
    <property type="molecule type" value="Genomic_DNA"/>
</dbReference>
<dbReference type="OrthoDB" id="270639at2759"/>
<protein>
    <recommendedName>
        <fullName evidence="2">Prokaryotic-type class I peptide chain release factors domain-containing protein</fullName>
    </recommendedName>
</protein>
<dbReference type="InParanoid" id="A0A5J5EQ26"/>
<dbReference type="PANTHER" id="PTHR11075">
    <property type="entry name" value="PEPTIDE CHAIN RELEASE FACTOR"/>
    <property type="match status" value="1"/>
</dbReference>
<proteinExistence type="predicted"/>
<gene>
    <name evidence="3" type="ORF">FN846DRAFT_960674</name>
</gene>
<organism evidence="3 4">
    <name type="scientific">Sphaerosporella brunnea</name>
    <dbReference type="NCBI Taxonomy" id="1250544"/>
    <lineage>
        <taxon>Eukaryota</taxon>
        <taxon>Fungi</taxon>
        <taxon>Dikarya</taxon>
        <taxon>Ascomycota</taxon>
        <taxon>Pezizomycotina</taxon>
        <taxon>Pezizomycetes</taxon>
        <taxon>Pezizales</taxon>
        <taxon>Pyronemataceae</taxon>
        <taxon>Sphaerosporella</taxon>
    </lineage>
</organism>
<keyword evidence="4" id="KW-1185">Reference proteome</keyword>
<dbReference type="SUPFAM" id="SSF110916">
    <property type="entry name" value="Peptidyl-tRNA hydrolase domain-like"/>
    <property type="match status" value="1"/>
</dbReference>
<sequence>MSLLFRLRSSGSSTPLLSATTRAFADWRYEIASKWSSQEEIEEARHWVETFKVDDIPKKHITITYSASSGPGGQNANKRSTKATLHLSLKAASEFLPGFVVKKVRENSRHLTKDDEIVLQADESRKQSENVQAAYHRLHQILVSSVSTDVPGVTSAEQQKQEAQQRRKMKSIQKDKKQS</sequence>
<dbReference type="GO" id="GO:0070126">
    <property type="term" value="P:mitochondrial translational termination"/>
    <property type="evidence" value="ECO:0007669"/>
    <property type="project" value="TreeGrafter"/>
</dbReference>
<reference evidence="3 4" key="1">
    <citation type="submission" date="2019-09" db="EMBL/GenBank/DDBJ databases">
        <title>Draft genome of the ectomycorrhizal ascomycete Sphaerosporella brunnea.</title>
        <authorList>
            <consortium name="DOE Joint Genome Institute"/>
            <person name="Benucci G.M."/>
            <person name="Marozzi G."/>
            <person name="Antonielli L."/>
            <person name="Sanchez S."/>
            <person name="Marco P."/>
            <person name="Wang X."/>
            <person name="Falini L.B."/>
            <person name="Barry K."/>
            <person name="Haridas S."/>
            <person name="Lipzen A."/>
            <person name="Labutti K."/>
            <person name="Grigoriev I.V."/>
            <person name="Murat C."/>
            <person name="Martin F."/>
            <person name="Albertini E."/>
            <person name="Donnini D."/>
            <person name="Bonito G."/>
        </authorList>
    </citation>
    <scope>NUCLEOTIDE SEQUENCE [LARGE SCALE GENOMIC DNA]</scope>
    <source>
        <strain evidence="3 4">Sb_GMNB300</strain>
    </source>
</reference>
<dbReference type="Proteomes" id="UP000326924">
    <property type="component" value="Unassembled WGS sequence"/>
</dbReference>
<dbReference type="FunCoup" id="A0A5J5EQ26">
    <property type="interactions" value="272"/>
</dbReference>
<accession>A0A5J5EQ26</accession>
<feature type="region of interest" description="Disordered" evidence="1">
    <location>
        <begin position="149"/>
        <end position="179"/>
    </location>
</feature>
<dbReference type="Pfam" id="PF00472">
    <property type="entry name" value="RF-1"/>
    <property type="match status" value="1"/>
</dbReference>
<name>A0A5J5EQ26_9PEZI</name>
<evidence type="ECO:0000256" key="1">
    <source>
        <dbReference type="SAM" id="MobiDB-lite"/>
    </source>
</evidence>
<dbReference type="GO" id="GO:0005762">
    <property type="term" value="C:mitochondrial large ribosomal subunit"/>
    <property type="evidence" value="ECO:0007669"/>
    <property type="project" value="TreeGrafter"/>
</dbReference>
<evidence type="ECO:0000313" key="4">
    <source>
        <dbReference type="Proteomes" id="UP000326924"/>
    </source>
</evidence>
<dbReference type="PANTHER" id="PTHR11075:SF54">
    <property type="entry name" value="LARGE RIBOSOMAL SUBUNIT PROTEIN ML62"/>
    <property type="match status" value="1"/>
</dbReference>
<evidence type="ECO:0000313" key="3">
    <source>
        <dbReference type="EMBL" id="KAA8899245.1"/>
    </source>
</evidence>
<dbReference type="Gene3D" id="3.30.160.20">
    <property type="match status" value="1"/>
</dbReference>
<feature type="domain" description="Prokaryotic-type class I peptide chain release factors" evidence="2">
    <location>
        <begin position="55"/>
        <end position="172"/>
    </location>
</feature>
<evidence type="ECO:0000259" key="2">
    <source>
        <dbReference type="Pfam" id="PF00472"/>
    </source>
</evidence>
<dbReference type="GO" id="GO:0004045">
    <property type="term" value="F:peptidyl-tRNA hydrolase activity"/>
    <property type="evidence" value="ECO:0007669"/>
    <property type="project" value="TreeGrafter"/>
</dbReference>
<dbReference type="InterPro" id="IPR052104">
    <property type="entry name" value="Mito_Release_Factor_mL62"/>
</dbReference>
<dbReference type="AlphaFoldDB" id="A0A5J5EQ26"/>
<dbReference type="InterPro" id="IPR000352">
    <property type="entry name" value="Pep_chain_release_fac_I"/>
</dbReference>